<protein>
    <recommendedName>
        <fullName evidence="3">Sodium/calcium exchanger membrane region domain-containing protein</fullName>
    </recommendedName>
</protein>
<accession>A0A381VRW5</accession>
<evidence type="ECO:0000256" key="1">
    <source>
        <dbReference type="SAM" id="Phobius"/>
    </source>
</evidence>
<feature type="transmembrane region" description="Helical" evidence="1">
    <location>
        <begin position="67"/>
        <end position="87"/>
    </location>
</feature>
<feature type="transmembrane region" description="Helical" evidence="1">
    <location>
        <begin position="12"/>
        <end position="33"/>
    </location>
</feature>
<dbReference type="AlphaFoldDB" id="A0A381VRW5"/>
<organism evidence="2">
    <name type="scientific">marine metagenome</name>
    <dbReference type="NCBI Taxonomy" id="408172"/>
    <lineage>
        <taxon>unclassified sequences</taxon>
        <taxon>metagenomes</taxon>
        <taxon>ecological metagenomes</taxon>
    </lineage>
</organism>
<dbReference type="EMBL" id="UINC01009441">
    <property type="protein sequence ID" value="SVA42347.1"/>
    <property type="molecule type" value="Genomic_DNA"/>
</dbReference>
<keyword evidence="1" id="KW-1133">Transmembrane helix</keyword>
<name>A0A381VRW5_9ZZZZ</name>
<reference evidence="2" key="1">
    <citation type="submission" date="2018-05" db="EMBL/GenBank/DDBJ databases">
        <authorList>
            <person name="Lanie J.A."/>
            <person name="Ng W.-L."/>
            <person name="Kazmierczak K.M."/>
            <person name="Andrzejewski T.M."/>
            <person name="Davidsen T.M."/>
            <person name="Wayne K.J."/>
            <person name="Tettelin H."/>
            <person name="Glass J.I."/>
            <person name="Rusch D."/>
            <person name="Podicherti R."/>
            <person name="Tsui H.-C.T."/>
            <person name="Winkler M.E."/>
        </authorList>
    </citation>
    <scope>NUCLEOTIDE SEQUENCE</scope>
</reference>
<keyword evidence="1" id="KW-0472">Membrane</keyword>
<feature type="transmembrane region" description="Helical" evidence="1">
    <location>
        <begin position="39"/>
        <end position="60"/>
    </location>
</feature>
<proteinExistence type="predicted"/>
<keyword evidence="1" id="KW-0812">Transmembrane</keyword>
<feature type="non-terminal residue" evidence="2">
    <location>
        <position position="132"/>
    </location>
</feature>
<evidence type="ECO:0000313" key="2">
    <source>
        <dbReference type="EMBL" id="SVA42347.1"/>
    </source>
</evidence>
<gene>
    <name evidence="2" type="ORF">METZ01_LOCUS95201</name>
</gene>
<evidence type="ECO:0008006" key="3">
    <source>
        <dbReference type="Google" id="ProtNLM"/>
    </source>
</evidence>
<sequence length="132" mass="13684">MDQSLKKSYKSSWITMGAFAALGVPSFVIVFANLHFDPILLAFIFGLGIVGGAFLISWGAEAAQVDISASFAIAILALIAILPEYAIEAVLAWDAGQSYVEASAAGQVFGAGGAVTDKMERVAANVTGANRL</sequence>